<dbReference type="eggNOG" id="arCOG06192">
    <property type="taxonomic scope" value="Archaea"/>
</dbReference>
<keyword evidence="5 11" id="KW-0418">Kinase</keyword>
<dbReference type="InterPro" id="IPR011006">
    <property type="entry name" value="CheY-like_superfamily"/>
</dbReference>
<dbReference type="eggNOG" id="arCOG02356">
    <property type="taxonomic scope" value="Archaea"/>
</dbReference>
<dbReference type="PRINTS" id="PR00344">
    <property type="entry name" value="BCTRLSENSOR"/>
</dbReference>
<dbReference type="InterPro" id="IPR003594">
    <property type="entry name" value="HATPase_dom"/>
</dbReference>
<dbReference type="PANTHER" id="PTHR43304">
    <property type="entry name" value="PHYTOCHROME-LIKE PROTEIN CPH1"/>
    <property type="match status" value="1"/>
</dbReference>
<dbReference type="Pfam" id="PF00072">
    <property type="entry name" value="Response_reg"/>
    <property type="match status" value="1"/>
</dbReference>
<evidence type="ECO:0000256" key="3">
    <source>
        <dbReference type="ARBA" id="ARBA00022553"/>
    </source>
</evidence>
<evidence type="ECO:0000259" key="9">
    <source>
        <dbReference type="PROSITE" id="PS50112"/>
    </source>
</evidence>
<dbReference type="SUPFAM" id="SSF55874">
    <property type="entry name" value="ATPase domain of HSP90 chaperone/DNA topoisomerase II/histidine kinase"/>
    <property type="match status" value="1"/>
</dbReference>
<dbReference type="SUPFAM" id="SSF55785">
    <property type="entry name" value="PYP-like sensor domain (PAS domain)"/>
    <property type="match status" value="2"/>
</dbReference>
<dbReference type="NCBIfam" id="TIGR00229">
    <property type="entry name" value="sensory_box"/>
    <property type="match status" value="2"/>
</dbReference>
<dbReference type="GeneID" id="25394176"/>
<dbReference type="SUPFAM" id="SSF52172">
    <property type="entry name" value="CheY-like"/>
    <property type="match status" value="1"/>
</dbReference>
<dbReference type="InterPro" id="IPR004358">
    <property type="entry name" value="Sig_transdc_His_kin-like_C"/>
</dbReference>
<dbReference type="Pfam" id="PF08448">
    <property type="entry name" value="PAS_4"/>
    <property type="match status" value="1"/>
</dbReference>
<keyword evidence="12" id="KW-1185">Reference proteome</keyword>
<dbReference type="GO" id="GO:0004673">
    <property type="term" value="F:protein histidine kinase activity"/>
    <property type="evidence" value="ECO:0007669"/>
    <property type="project" value="UniProtKB-EC"/>
</dbReference>
<dbReference type="SUPFAM" id="SSF55781">
    <property type="entry name" value="GAF domain-like"/>
    <property type="match status" value="1"/>
</dbReference>
<dbReference type="InterPro" id="IPR001789">
    <property type="entry name" value="Sig_transdc_resp-reg_receiver"/>
</dbReference>
<accession>B8GJZ1</accession>
<keyword evidence="3 6" id="KW-0597">Phosphoprotein</keyword>
<dbReference type="InterPro" id="IPR000014">
    <property type="entry name" value="PAS"/>
</dbReference>
<dbReference type="Gene3D" id="3.40.50.2300">
    <property type="match status" value="1"/>
</dbReference>
<dbReference type="GO" id="GO:0000160">
    <property type="term" value="P:phosphorelay signal transduction system"/>
    <property type="evidence" value="ECO:0007669"/>
    <property type="project" value="InterPro"/>
</dbReference>
<dbReference type="SMART" id="SM00091">
    <property type="entry name" value="PAS"/>
    <property type="match status" value="2"/>
</dbReference>
<gene>
    <name evidence="11" type="ordered locus">Mpal_1755</name>
</gene>
<protein>
    <recommendedName>
        <fullName evidence="2">histidine kinase</fullName>
        <ecNumber evidence="2">2.7.13.3</ecNumber>
    </recommendedName>
</protein>
<dbReference type="PROSITE" id="PS50113">
    <property type="entry name" value="PAC"/>
    <property type="match status" value="1"/>
</dbReference>
<dbReference type="Gene3D" id="3.30.565.10">
    <property type="entry name" value="Histidine kinase-like ATPase, C-terminal domain"/>
    <property type="match status" value="1"/>
</dbReference>
<dbReference type="KEGG" id="mpl:Mpal_1755"/>
<dbReference type="PROSITE" id="PS50110">
    <property type="entry name" value="RESPONSE_REGULATORY"/>
    <property type="match status" value="1"/>
</dbReference>
<proteinExistence type="predicted"/>
<dbReference type="EC" id="2.7.13.3" evidence="2"/>
<evidence type="ECO:0000313" key="12">
    <source>
        <dbReference type="Proteomes" id="UP000002457"/>
    </source>
</evidence>
<feature type="modified residue" description="4-aspartylphosphate" evidence="6">
    <location>
        <position position="53"/>
    </location>
</feature>
<reference evidence="11 12" key="1">
    <citation type="journal article" date="2015" name="Genome Announc.">
        <title>Complete Genome Sequence of Methanosphaerula palustris E1-9CT, a Hydrogenotrophic Methanogen Isolated from a Minerotrophic Fen Peatland.</title>
        <authorList>
            <person name="Cadillo-Quiroz H."/>
            <person name="Browne P."/>
            <person name="Kyrpides N."/>
            <person name="Woyke T."/>
            <person name="Goodwin L."/>
            <person name="Detter C."/>
            <person name="Yavitt J.B."/>
            <person name="Zinder S.H."/>
        </authorList>
    </citation>
    <scope>NUCLEOTIDE SEQUENCE [LARGE SCALE GENOMIC DNA]</scope>
    <source>
        <strain evidence="12">ATCC BAA-1556 / DSM 19958 / E1-9c</strain>
    </source>
</reference>
<dbReference type="AlphaFoldDB" id="B8GJZ1"/>
<feature type="domain" description="PAS" evidence="9">
    <location>
        <begin position="314"/>
        <end position="385"/>
    </location>
</feature>
<keyword evidence="4" id="KW-0808">Transferase</keyword>
<evidence type="ECO:0000259" key="7">
    <source>
        <dbReference type="PROSITE" id="PS50109"/>
    </source>
</evidence>
<dbReference type="STRING" id="521011.Mpal_1755"/>
<dbReference type="HOGENOM" id="CLU_000445_114_58_2"/>
<dbReference type="InterPro" id="IPR001610">
    <property type="entry name" value="PAC"/>
</dbReference>
<evidence type="ECO:0000313" key="11">
    <source>
        <dbReference type="EMBL" id="ACL17062.1"/>
    </source>
</evidence>
<organism evidence="11 12">
    <name type="scientific">Methanosphaerula palustris (strain ATCC BAA-1556 / DSM 19958 / E1-9c)</name>
    <dbReference type="NCBI Taxonomy" id="521011"/>
    <lineage>
        <taxon>Archaea</taxon>
        <taxon>Methanobacteriati</taxon>
        <taxon>Methanobacteriota</taxon>
        <taxon>Stenosarchaea group</taxon>
        <taxon>Methanomicrobia</taxon>
        <taxon>Methanomicrobiales</taxon>
        <taxon>Methanoregulaceae</taxon>
        <taxon>Methanosphaerula</taxon>
    </lineage>
</organism>
<dbReference type="RefSeq" id="WP_012618381.1">
    <property type="nucleotide sequence ID" value="NC_011832.1"/>
</dbReference>
<dbReference type="InterPro" id="IPR000700">
    <property type="entry name" value="PAS-assoc_C"/>
</dbReference>
<dbReference type="PROSITE" id="PS50109">
    <property type="entry name" value="HIS_KIN"/>
    <property type="match status" value="1"/>
</dbReference>
<dbReference type="InterPro" id="IPR052162">
    <property type="entry name" value="Sensor_kinase/Photoreceptor"/>
</dbReference>
<dbReference type="SMART" id="SM00448">
    <property type="entry name" value="REC"/>
    <property type="match status" value="1"/>
</dbReference>
<sequence length="781" mass="88929">MITLLYVDDEPALLSLGKVFLERLGELNVETIQEPELALEMLAARHYDAVISDYQMPEMNGIELLIEIRKRYNKLPFILFTGKGREDVVIEALNNGANFYLQKGGSPHAQFADLSNMLNRAVEQNRADERLARLNRALQMISACNAELVRATEEKQLLETICRVIIEEGSYQFTWVGYQKEEGLPLQMVSWAGDDGGYLDIYRSEGKESIPLTQDTVTSLNTVKPAVSRKLPGNNETVLNKNALLKGFAASISVPLHSGEVKLGVLKIYSDQPDAFDQEEVALLTQLAADLSFGICALRREEEQRRTEIHAWEMEDQYRIIFEYSGTAMLFIEEDKTIALVNTGFSSLSGQTKKEIEGKKKWTEFFDSDDRMKMEQYHDLRRKNGHNTPWAYEARFISSNGEVRTVILTVGMIPRTSRSVASLIDITEQKMAQEALLERENWYRAMINDQTEFICRFLPDCTFTFVNEAYCTYFNRTYDQIIGQTFTPVLYKDDIHRVQDFFKSLTPEHPVGTIANRCVMSSGEVRWQQWSDRAIFDKAGNVLEYQSVGRDITEQKLAESALELANRKMTLLARISRHDMLNQLTAIQGYIMLAQDNSPPPAVLIPLTQADLGCQNIREQLEFTRDYQEMGTKRPGFMNVRESLMRGIAQIDINDLSFTLALGDLEVYSDPLLDRVFYNLVENSIRHGHHVTEINISALPCEQGMMIVYEDNGCGVQEKQKELIFSHGFGKNTGLGLFLIREILGMTGIKIRETGKENEGVRFEITLPNGSFRKRKPDSSQ</sequence>
<evidence type="ECO:0000256" key="6">
    <source>
        <dbReference type="PROSITE-ProRule" id="PRU00169"/>
    </source>
</evidence>
<dbReference type="InterPro" id="IPR036890">
    <property type="entry name" value="HATPase_C_sf"/>
</dbReference>
<dbReference type="PANTHER" id="PTHR43304:SF1">
    <property type="entry name" value="PAC DOMAIN-CONTAINING PROTEIN"/>
    <property type="match status" value="1"/>
</dbReference>
<dbReference type="EMBL" id="CP001338">
    <property type="protein sequence ID" value="ACL17062.1"/>
    <property type="molecule type" value="Genomic_DNA"/>
</dbReference>
<dbReference type="Pfam" id="PF13185">
    <property type="entry name" value="GAF_2"/>
    <property type="match status" value="1"/>
</dbReference>
<dbReference type="PROSITE" id="PS50112">
    <property type="entry name" value="PAS"/>
    <property type="match status" value="1"/>
</dbReference>
<dbReference type="SMART" id="SM00086">
    <property type="entry name" value="PAC"/>
    <property type="match status" value="2"/>
</dbReference>
<comment type="catalytic activity">
    <reaction evidence="1">
        <text>ATP + protein L-histidine = ADP + protein N-phospho-L-histidine.</text>
        <dbReference type="EC" id="2.7.13.3"/>
    </reaction>
</comment>
<dbReference type="Gene3D" id="3.30.450.20">
    <property type="entry name" value="PAS domain"/>
    <property type="match status" value="2"/>
</dbReference>
<dbReference type="InterPro" id="IPR035965">
    <property type="entry name" value="PAS-like_dom_sf"/>
</dbReference>
<dbReference type="InterPro" id="IPR003018">
    <property type="entry name" value="GAF"/>
</dbReference>
<evidence type="ECO:0000256" key="4">
    <source>
        <dbReference type="ARBA" id="ARBA00022679"/>
    </source>
</evidence>
<feature type="domain" description="PAC" evidence="10">
    <location>
        <begin position="512"/>
        <end position="564"/>
    </location>
</feature>
<feature type="domain" description="Response regulatory" evidence="8">
    <location>
        <begin position="3"/>
        <end position="118"/>
    </location>
</feature>
<dbReference type="CDD" id="cd00156">
    <property type="entry name" value="REC"/>
    <property type="match status" value="1"/>
</dbReference>
<evidence type="ECO:0000259" key="8">
    <source>
        <dbReference type="PROSITE" id="PS50110"/>
    </source>
</evidence>
<dbReference type="OrthoDB" id="71385at2157"/>
<evidence type="ECO:0000256" key="2">
    <source>
        <dbReference type="ARBA" id="ARBA00012438"/>
    </source>
</evidence>
<dbReference type="SMART" id="SM00387">
    <property type="entry name" value="HATPase_c"/>
    <property type="match status" value="1"/>
</dbReference>
<dbReference type="Pfam" id="PF02518">
    <property type="entry name" value="HATPase_c"/>
    <property type="match status" value="1"/>
</dbReference>
<dbReference type="InterPro" id="IPR005467">
    <property type="entry name" value="His_kinase_dom"/>
</dbReference>
<evidence type="ECO:0000256" key="5">
    <source>
        <dbReference type="ARBA" id="ARBA00022777"/>
    </source>
</evidence>
<dbReference type="CDD" id="cd00130">
    <property type="entry name" value="PAS"/>
    <property type="match status" value="2"/>
</dbReference>
<dbReference type="InterPro" id="IPR029016">
    <property type="entry name" value="GAF-like_dom_sf"/>
</dbReference>
<name>B8GJZ1_METPE</name>
<dbReference type="eggNOG" id="arCOG02385">
    <property type="taxonomic scope" value="Archaea"/>
</dbReference>
<dbReference type="InterPro" id="IPR013656">
    <property type="entry name" value="PAS_4"/>
</dbReference>
<feature type="domain" description="Histidine kinase" evidence="7">
    <location>
        <begin position="673"/>
        <end position="771"/>
    </location>
</feature>
<dbReference type="Pfam" id="PF13426">
    <property type="entry name" value="PAS_9"/>
    <property type="match status" value="1"/>
</dbReference>
<dbReference type="Gene3D" id="3.30.450.40">
    <property type="match status" value="1"/>
</dbReference>
<evidence type="ECO:0000256" key="1">
    <source>
        <dbReference type="ARBA" id="ARBA00000085"/>
    </source>
</evidence>
<dbReference type="Proteomes" id="UP000002457">
    <property type="component" value="Chromosome"/>
</dbReference>
<evidence type="ECO:0000259" key="10">
    <source>
        <dbReference type="PROSITE" id="PS50113"/>
    </source>
</evidence>